<keyword evidence="1" id="KW-1133">Transmembrane helix</keyword>
<dbReference type="InterPro" id="IPR045584">
    <property type="entry name" value="Pilin-like"/>
</dbReference>
<protein>
    <submittedName>
        <fullName evidence="2">Uncharacterized protein</fullName>
    </submittedName>
</protein>
<dbReference type="Pfam" id="PF16732">
    <property type="entry name" value="ComP_DUS"/>
    <property type="match status" value="1"/>
</dbReference>
<keyword evidence="1" id="KW-0812">Transmembrane</keyword>
<feature type="non-terminal residue" evidence="2">
    <location>
        <position position="1"/>
    </location>
</feature>
<sequence length="184" mass="20340">RDKRIGRLLDRDIKDKGKKDMYLKAFDGKRNGATVQRGYSLVQLLVVMLLVSILAAAAFTAYRESVRSANLRAAHAALLENARFMEQFYAKKGSFKLTSTKWPELPVKEAGGFCIRMSGQAKGILEGKFTLKAVALDREAEPRVLRLNESLTAVVCGKMKGKGSCTDGEEIFRGNDAECKPFMG</sequence>
<feature type="transmembrane region" description="Helical" evidence="1">
    <location>
        <begin position="41"/>
        <end position="62"/>
    </location>
</feature>
<dbReference type="SUPFAM" id="SSF54523">
    <property type="entry name" value="Pili subunits"/>
    <property type="match status" value="1"/>
</dbReference>
<dbReference type="Proteomes" id="UP000003612">
    <property type="component" value="Unassembled WGS sequence"/>
</dbReference>
<evidence type="ECO:0000313" key="3">
    <source>
        <dbReference type="Proteomes" id="UP000003612"/>
    </source>
</evidence>
<dbReference type="EMBL" id="ACRG01000019">
    <property type="protein sequence ID" value="EFV79899.1"/>
    <property type="molecule type" value="Genomic_DNA"/>
</dbReference>
<proteinExistence type="predicted"/>
<name>A0ABN0C9D1_NEIMU</name>
<comment type="caution">
    <text evidence="2">The sequence shown here is derived from an EMBL/GenBank/DDBJ whole genome shotgun (WGS) entry which is preliminary data.</text>
</comment>
<evidence type="ECO:0000256" key="1">
    <source>
        <dbReference type="SAM" id="Phobius"/>
    </source>
</evidence>
<keyword evidence="1" id="KW-0472">Membrane</keyword>
<gene>
    <name evidence="2" type="ORF">HMPREF0604_01882</name>
</gene>
<keyword evidence="3" id="KW-1185">Reference proteome</keyword>
<dbReference type="InterPro" id="IPR031982">
    <property type="entry name" value="PilE-like"/>
</dbReference>
<organism evidence="2 3">
    <name type="scientific">Neisseria mucosa C102</name>
    <dbReference type="NCBI Taxonomy" id="435832"/>
    <lineage>
        <taxon>Bacteria</taxon>
        <taxon>Pseudomonadati</taxon>
        <taxon>Pseudomonadota</taxon>
        <taxon>Betaproteobacteria</taxon>
        <taxon>Neisseriales</taxon>
        <taxon>Neisseriaceae</taxon>
        <taxon>Neisseria</taxon>
    </lineage>
</organism>
<evidence type="ECO:0000313" key="2">
    <source>
        <dbReference type="EMBL" id="EFV79899.1"/>
    </source>
</evidence>
<feature type="non-terminal residue" evidence="2">
    <location>
        <position position="184"/>
    </location>
</feature>
<accession>A0ABN0C9D1</accession>
<dbReference type="Gene3D" id="3.30.700.50">
    <property type="match status" value="1"/>
</dbReference>
<reference evidence="2 3" key="1">
    <citation type="submission" date="2010-12" db="EMBL/GenBank/DDBJ databases">
        <title>The Genome Sequence of Neisseria mucosa strain C102.</title>
        <authorList>
            <consortium name="The Broad Institute Genome Sequencing Platform"/>
            <person name="Earl A."/>
            <person name="Ward D."/>
            <person name="Feldgarden M."/>
            <person name="Gevers D."/>
            <person name="Sibley C.D."/>
            <person name="Field T.R."/>
            <person name="Grinwis M."/>
            <person name="Eshaghurshan C.S."/>
            <person name="Surette M."/>
            <person name="Young S.K."/>
            <person name="Zeng Q."/>
            <person name="Gargeya S."/>
            <person name="Fitzgerald M."/>
            <person name="Haas B."/>
            <person name="Abouelleil A."/>
            <person name="Alvarado L."/>
            <person name="Arachchi H.M."/>
            <person name="Berlin A."/>
            <person name="Brown A."/>
            <person name="Chapman S.B."/>
            <person name="Chen Z."/>
            <person name="Dunbar C."/>
            <person name="Freedman E."/>
            <person name="Gearin G."/>
            <person name="Gellesch M."/>
            <person name="Goldberg J."/>
            <person name="Griggs A."/>
            <person name="Gujja S."/>
            <person name="Heilman E."/>
            <person name="Heiman D."/>
            <person name="Howarth C."/>
            <person name="Larson L."/>
            <person name="Lui A."/>
            <person name="MacDonald P.J.P."/>
            <person name="Mehta T."/>
            <person name="Montmayeur A."/>
            <person name="Murphy C."/>
            <person name="Neiman D."/>
            <person name="Pearson M."/>
            <person name="Priest M."/>
            <person name="Roberts A."/>
            <person name="Saif S."/>
            <person name="Shea T."/>
            <person name="Shenoy N."/>
            <person name="Sisk P."/>
            <person name="Stolte C."/>
            <person name="Sykes S."/>
            <person name="White J."/>
            <person name="Yandava C."/>
            <person name="Nusbaum C."/>
            <person name="Birren B."/>
        </authorList>
    </citation>
    <scope>NUCLEOTIDE SEQUENCE [LARGE SCALE GENOMIC DNA]</scope>
    <source>
        <strain evidence="2 3">C102</strain>
    </source>
</reference>